<keyword evidence="3" id="KW-0813">Transport</keyword>
<dbReference type="InterPro" id="IPR052192">
    <property type="entry name" value="Insect_Ionotropic_Sensory_Rcpt"/>
</dbReference>
<reference evidence="17" key="1">
    <citation type="submission" date="2025-08" db="UniProtKB">
        <authorList>
            <consortium name="RefSeq"/>
        </authorList>
    </citation>
    <scope>IDENTIFICATION</scope>
    <source>
        <tissue evidence="17">Muscle</tissue>
    </source>
</reference>
<keyword evidence="8 13" id="KW-0472">Membrane</keyword>
<feature type="transmembrane region" description="Helical" evidence="13">
    <location>
        <begin position="169"/>
        <end position="189"/>
    </location>
</feature>
<keyword evidence="9" id="KW-0675">Receptor</keyword>
<comment type="subcellular location">
    <subcellularLocation>
        <location evidence="1">Cell membrane</location>
        <topology evidence="1">Multi-pass membrane protein</topology>
    </subcellularLocation>
</comment>
<dbReference type="Proteomes" id="UP000694941">
    <property type="component" value="Unplaced"/>
</dbReference>
<feature type="transmembrane region" description="Helical" evidence="13">
    <location>
        <begin position="201"/>
        <end position="220"/>
    </location>
</feature>
<evidence type="ECO:0000256" key="6">
    <source>
        <dbReference type="ARBA" id="ARBA00022989"/>
    </source>
</evidence>
<feature type="domain" description="Ionotropic glutamate receptor L-glutamate and glycine-binding" evidence="15">
    <location>
        <begin position="56"/>
        <end position="118"/>
    </location>
</feature>
<accession>A0ABM1BYR9</accession>
<evidence type="ECO:0000259" key="15">
    <source>
        <dbReference type="SMART" id="SM00918"/>
    </source>
</evidence>
<evidence type="ECO:0000256" key="12">
    <source>
        <dbReference type="ARBA" id="ARBA00023303"/>
    </source>
</evidence>
<keyword evidence="7" id="KW-0406">Ion transport</keyword>
<dbReference type="InterPro" id="IPR001320">
    <property type="entry name" value="Iontro_rcpt_C"/>
</dbReference>
<evidence type="ECO:0000313" key="17">
    <source>
        <dbReference type="RefSeq" id="XP_013791222.1"/>
    </source>
</evidence>
<evidence type="ECO:0000256" key="9">
    <source>
        <dbReference type="ARBA" id="ARBA00023170"/>
    </source>
</evidence>
<dbReference type="PANTHER" id="PTHR42643">
    <property type="entry name" value="IONOTROPIC RECEPTOR 20A-RELATED"/>
    <property type="match status" value="1"/>
</dbReference>
<proteinExistence type="inferred from homology"/>
<evidence type="ECO:0000256" key="13">
    <source>
        <dbReference type="SAM" id="Phobius"/>
    </source>
</evidence>
<feature type="transmembrane region" description="Helical" evidence="13">
    <location>
        <begin position="232"/>
        <end position="256"/>
    </location>
</feature>
<comment type="similarity">
    <text evidence="2">Belongs to the glutamate-gated ion channel (TC 1.A.10.1) family.</text>
</comment>
<evidence type="ECO:0000256" key="4">
    <source>
        <dbReference type="ARBA" id="ARBA00022475"/>
    </source>
</evidence>
<evidence type="ECO:0000313" key="16">
    <source>
        <dbReference type="Proteomes" id="UP000694941"/>
    </source>
</evidence>
<evidence type="ECO:0000256" key="1">
    <source>
        <dbReference type="ARBA" id="ARBA00004651"/>
    </source>
</evidence>
<dbReference type="Gene3D" id="1.10.287.70">
    <property type="match status" value="1"/>
</dbReference>
<dbReference type="Pfam" id="PF00060">
    <property type="entry name" value="Lig_chan"/>
    <property type="match status" value="1"/>
</dbReference>
<keyword evidence="16" id="KW-1185">Reference proteome</keyword>
<keyword evidence="4" id="KW-1003">Cell membrane</keyword>
<keyword evidence="5 13" id="KW-0812">Transmembrane</keyword>
<protein>
    <submittedName>
        <fullName evidence="17">Glutamate receptor ionotropic, delta-1-like</fullName>
    </submittedName>
</protein>
<organism evidence="16 17">
    <name type="scientific">Limulus polyphemus</name>
    <name type="common">Atlantic horseshoe crab</name>
    <dbReference type="NCBI Taxonomy" id="6850"/>
    <lineage>
        <taxon>Eukaryota</taxon>
        <taxon>Metazoa</taxon>
        <taxon>Ecdysozoa</taxon>
        <taxon>Arthropoda</taxon>
        <taxon>Chelicerata</taxon>
        <taxon>Merostomata</taxon>
        <taxon>Xiphosura</taxon>
        <taxon>Limulidae</taxon>
        <taxon>Limulus</taxon>
    </lineage>
</organism>
<dbReference type="InterPro" id="IPR019594">
    <property type="entry name" value="Glu/Gly-bd"/>
</dbReference>
<keyword evidence="6 13" id="KW-1133">Transmembrane helix</keyword>
<evidence type="ECO:0000256" key="11">
    <source>
        <dbReference type="ARBA" id="ARBA00023286"/>
    </source>
</evidence>
<evidence type="ECO:0000256" key="3">
    <source>
        <dbReference type="ARBA" id="ARBA00022448"/>
    </source>
</evidence>
<dbReference type="PANTHER" id="PTHR42643:SF24">
    <property type="entry name" value="IONOTROPIC RECEPTOR 60A"/>
    <property type="match status" value="1"/>
</dbReference>
<evidence type="ECO:0000259" key="14">
    <source>
        <dbReference type="SMART" id="SM00079"/>
    </source>
</evidence>
<keyword evidence="11" id="KW-1071">Ligand-gated ion channel</keyword>
<keyword evidence="10" id="KW-0325">Glycoprotein</keyword>
<dbReference type="GeneID" id="106475074"/>
<evidence type="ECO:0000256" key="8">
    <source>
        <dbReference type="ARBA" id="ARBA00023136"/>
    </source>
</evidence>
<evidence type="ECO:0000256" key="5">
    <source>
        <dbReference type="ARBA" id="ARBA00022692"/>
    </source>
</evidence>
<name>A0ABM1BYR9_LIMPO</name>
<evidence type="ECO:0000256" key="7">
    <source>
        <dbReference type="ARBA" id="ARBA00023065"/>
    </source>
</evidence>
<sequence length="382" mass="42764">MYGVTKRDHRCTELDMIGGWTPAKGFDPSVSLYLTGQSLMDFTGDILVVSVVSCFPYFVLSKDQNGTLIPKYGTDLTMLNALASTMNFRYVIKTPLDGEWGIQLSNQTWSGMIGMVQRKEADLSVDGIVITSDRKEVVDFSIPYAYESVSFVTKAPTAKRRALAIIKPFSWQVWLGVSLSLVLATTFLTLTSNLMEEWYPANPWIAALWYMWGCLVAQGGKIPLKKVYSVRVFLAGWWLFAVVFIALYAGTLTSYMTVLTKEQPIDTVNALKKEVSQGRYSCGSLKGTFLEEKLLNPKDPVYGAIGESTQKDPSNTVQSDSFGLMKTLNSKYAYINVQGQLEFQAAKMGEENFVFSRDSFSRIILGIALRKRCPYKESFDKL</sequence>
<dbReference type="SMART" id="SM00079">
    <property type="entry name" value="PBPe"/>
    <property type="match status" value="1"/>
</dbReference>
<feature type="domain" description="Ionotropic glutamate receptor C-terminal" evidence="14">
    <location>
        <begin position="46"/>
        <end position="371"/>
    </location>
</feature>
<keyword evidence="12" id="KW-0407">Ion channel</keyword>
<dbReference type="SMART" id="SM00918">
    <property type="entry name" value="Lig_chan-Glu_bd"/>
    <property type="match status" value="1"/>
</dbReference>
<gene>
    <name evidence="17" type="primary">LOC106475074</name>
</gene>
<dbReference type="SUPFAM" id="SSF53850">
    <property type="entry name" value="Periplasmic binding protein-like II"/>
    <property type="match status" value="1"/>
</dbReference>
<dbReference type="Pfam" id="PF10613">
    <property type="entry name" value="Lig_chan-Glu_bd"/>
    <property type="match status" value="1"/>
</dbReference>
<dbReference type="RefSeq" id="XP_013791222.1">
    <property type="nucleotide sequence ID" value="XM_013935768.1"/>
</dbReference>
<evidence type="ECO:0000256" key="10">
    <source>
        <dbReference type="ARBA" id="ARBA00023180"/>
    </source>
</evidence>
<evidence type="ECO:0000256" key="2">
    <source>
        <dbReference type="ARBA" id="ARBA00008685"/>
    </source>
</evidence>
<dbReference type="Gene3D" id="3.40.190.10">
    <property type="entry name" value="Periplasmic binding protein-like II"/>
    <property type="match status" value="1"/>
</dbReference>